<keyword evidence="4" id="KW-0732">Signal</keyword>
<evidence type="ECO:0000256" key="7">
    <source>
        <dbReference type="ARBA" id="ARBA00023288"/>
    </source>
</evidence>
<dbReference type="PROSITE" id="PS51257">
    <property type="entry name" value="PROKAR_LIPOPROTEIN"/>
    <property type="match status" value="1"/>
</dbReference>
<evidence type="ECO:0000259" key="8">
    <source>
        <dbReference type="Pfam" id="PF05504"/>
    </source>
</evidence>
<dbReference type="NCBIfam" id="TIGR02887">
    <property type="entry name" value="spore_ger_x_C"/>
    <property type="match status" value="1"/>
</dbReference>
<comment type="similarity">
    <text evidence="2">Belongs to the GerABKC lipoprotein family.</text>
</comment>
<evidence type="ECO:0000256" key="5">
    <source>
        <dbReference type="ARBA" id="ARBA00023136"/>
    </source>
</evidence>
<comment type="caution">
    <text evidence="10">The sequence shown here is derived from an EMBL/GenBank/DDBJ whole genome shotgun (WGS) entry which is preliminary data.</text>
</comment>
<dbReference type="InterPro" id="IPR008844">
    <property type="entry name" value="Spore_GerAC-like"/>
</dbReference>
<reference evidence="10 11" key="1">
    <citation type="journal article" date="2014" name="Int. J. Syst. Evol. Microbiol.">
        <title>Complete genome sequence of Corynebacterium casei LMG S-19264T (=DSM 44701T), isolated from a smear-ripened cheese.</title>
        <authorList>
            <consortium name="US DOE Joint Genome Institute (JGI-PGF)"/>
            <person name="Walter F."/>
            <person name="Albersmeier A."/>
            <person name="Kalinowski J."/>
            <person name="Ruckert C."/>
        </authorList>
    </citation>
    <scope>NUCLEOTIDE SEQUENCE [LARGE SCALE GENOMIC DNA]</scope>
    <source>
        <strain evidence="10 11">CGMCC 1.15286</strain>
    </source>
</reference>
<keyword evidence="11" id="KW-1185">Reference proteome</keyword>
<evidence type="ECO:0000259" key="9">
    <source>
        <dbReference type="Pfam" id="PF25198"/>
    </source>
</evidence>
<comment type="subcellular location">
    <subcellularLocation>
        <location evidence="1">Membrane</location>
        <topology evidence="1">Lipid-anchor</topology>
    </subcellularLocation>
</comment>
<keyword evidence="3" id="KW-0309">Germination</keyword>
<keyword evidence="7" id="KW-0449">Lipoprotein</keyword>
<evidence type="ECO:0000256" key="4">
    <source>
        <dbReference type="ARBA" id="ARBA00022729"/>
    </source>
</evidence>
<feature type="domain" description="Spore germination protein N-terminal" evidence="9">
    <location>
        <begin position="28"/>
        <end position="202"/>
    </location>
</feature>
<name>A0A917H934_9BACL</name>
<sequence>MAIRKMYRILSIPLATSLCLLLTTGCWDRVEVNDLAIVTGAGFDLTDDNKIKLTIQIFDPGSSSESSTMGGSPSNERKQPLLESAVGLNTADAASKLQELLSRKFFWGQADIFVFGEKLAKHGIQDPMDFLTRHPHPRERANMYISKGNADSILQWEPHIERNSSEVLREMSALQSGLDIKLLDVIVQLGSDVHTTVIPWVSMKTSDNKPTPYLGGYASFQDLKLNHWYNQQKTRGLLWLRNEIMTATLTAKPGDDDPGVVSLQLLDTRCRLTPSIQGNKWRMKVTVTTKGDLVQSTSSMDVTKLENIEKLEDLFEGVITKRISSAVQTAQKSNTDVLLFAREYHRHYPKQYDTAKLNWKTIFPAIEVEYETEMTILRTGLIGKNTSLSKSRKEGEGP</sequence>
<dbReference type="AlphaFoldDB" id="A0A917H934"/>
<dbReference type="Proteomes" id="UP000600247">
    <property type="component" value="Unassembled WGS sequence"/>
</dbReference>
<dbReference type="Gene3D" id="3.30.300.210">
    <property type="entry name" value="Nutrient germinant receptor protein C, domain 3"/>
    <property type="match status" value="1"/>
</dbReference>
<accession>A0A917H934</accession>
<dbReference type="PANTHER" id="PTHR35789:SF1">
    <property type="entry name" value="SPORE GERMINATION PROTEIN B3"/>
    <property type="match status" value="1"/>
</dbReference>
<dbReference type="GO" id="GO:0009847">
    <property type="term" value="P:spore germination"/>
    <property type="evidence" value="ECO:0007669"/>
    <property type="project" value="InterPro"/>
</dbReference>
<dbReference type="Gene3D" id="6.20.190.10">
    <property type="entry name" value="Nutrient germinant receptor protein C, domain 1"/>
    <property type="match status" value="1"/>
</dbReference>
<dbReference type="Pfam" id="PF05504">
    <property type="entry name" value="Spore_GerAC"/>
    <property type="match status" value="1"/>
</dbReference>
<dbReference type="GO" id="GO:0016020">
    <property type="term" value="C:membrane"/>
    <property type="evidence" value="ECO:0007669"/>
    <property type="project" value="UniProtKB-SubCell"/>
</dbReference>
<dbReference type="PANTHER" id="PTHR35789">
    <property type="entry name" value="SPORE GERMINATION PROTEIN B3"/>
    <property type="match status" value="1"/>
</dbReference>
<keyword evidence="6" id="KW-0564">Palmitate</keyword>
<dbReference type="InterPro" id="IPR057336">
    <property type="entry name" value="GerAC_N"/>
</dbReference>
<dbReference type="InterPro" id="IPR046953">
    <property type="entry name" value="Spore_GerAC-like_C"/>
</dbReference>
<evidence type="ECO:0000256" key="2">
    <source>
        <dbReference type="ARBA" id="ARBA00007886"/>
    </source>
</evidence>
<evidence type="ECO:0000256" key="3">
    <source>
        <dbReference type="ARBA" id="ARBA00022544"/>
    </source>
</evidence>
<evidence type="ECO:0000256" key="6">
    <source>
        <dbReference type="ARBA" id="ARBA00023139"/>
    </source>
</evidence>
<dbReference type="EMBL" id="BMHY01000005">
    <property type="protein sequence ID" value="GGG71590.1"/>
    <property type="molecule type" value="Genomic_DNA"/>
</dbReference>
<dbReference type="RefSeq" id="WP_188889913.1">
    <property type="nucleotide sequence ID" value="NZ_BMHY01000005.1"/>
</dbReference>
<feature type="domain" description="Spore germination GerAC-like C-terminal" evidence="8">
    <location>
        <begin position="216"/>
        <end position="380"/>
    </location>
</feature>
<dbReference type="Pfam" id="PF25198">
    <property type="entry name" value="Spore_GerAC_N"/>
    <property type="match status" value="1"/>
</dbReference>
<gene>
    <name evidence="10" type="ORF">GCM10010918_28950</name>
</gene>
<evidence type="ECO:0000313" key="10">
    <source>
        <dbReference type="EMBL" id="GGG71590.1"/>
    </source>
</evidence>
<organism evidence="10 11">
    <name type="scientific">Paenibacillus radicis</name>
    <name type="common">ex Gao et al. 2016</name>
    <dbReference type="NCBI Taxonomy" id="1737354"/>
    <lineage>
        <taxon>Bacteria</taxon>
        <taxon>Bacillati</taxon>
        <taxon>Bacillota</taxon>
        <taxon>Bacilli</taxon>
        <taxon>Bacillales</taxon>
        <taxon>Paenibacillaceae</taxon>
        <taxon>Paenibacillus</taxon>
    </lineage>
</organism>
<proteinExistence type="inferred from homology"/>
<evidence type="ECO:0000256" key="1">
    <source>
        <dbReference type="ARBA" id="ARBA00004635"/>
    </source>
</evidence>
<keyword evidence="5" id="KW-0472">Membrane</keyword>
<protein>
    <submittedName>
        <fullName evidence="10">Germination protein GerAC</fullName>
    </submittedName>
</protein>
<dbReference type="InterPro" id="IPR038501">
    <property type="entry name" value="Spore_GerAC_C_sf"/>
</dbReference>
<evidence type="ECO:0000313" key="11">
    <source>
        <dbReference type="Proteomes" id="UP000600247"/>
    </source>
</evidence>